<evidence type="ECO:0000313" key="2">
    <source>
        <dbReference type="EMBL" id="CAA7401496.1"/>
    </source>
</evidence>
<keyword evidence="3" id="KW-1185">Reference proteome</keyword>
<accession>A0A7I8KVX9</accession>
<dbReference type="AlphaFoldDB" id="A0A7I8KVX9"/>
<sequence>MSPNSDPYDHHGKTATLRLSGGCHPTERSWMEQWNYENKNLQISNIIFNTEKKYN</sequence>
<evidence type="ECO:0000313" key="3">
    <source>
        <dbReference type="Proteomes" id="UP000663760"/>
    </source>
</evidence>
<dbReference type="Proteomes" id="UP000663760">
    <property type="component" value="Chromosome 9"/>
</dbReference>
<feature type="region of interest" description="Disordered" evidence="1">
    <location>
        <begin position="1"/>
        <end position="23"/>
    </location>
</feature>
<gene>
    <name evidence="2" type="ORF">SI8410_09012174</name>
</gene>
<organism evidence="2 3">
    <name type="scientific">Spirodela intermedia</name>
    <name type="common">Intermediate duckweed</name>
    <dbReference type="NCBI Taxonomy" id="51605"/>
    <lineage>
        <taxon>Eukaryota</taxon>
        <taxon>Viridiplantae</taxon>
        <taxon>Streptophyta</taxon>
        <taxon>Embryophyta</taxon>
        <taxon>Tracheophyta</taxon>
        <taxon>Spermatophyta</taxon>
        <taxon>Magnoliopsida</taxon>
        <taxon>Liliopsida</taxon>
        <taxon>Araceae</taxon>
        <taxon>Lemnoideae</taxon>
        <taxon>Spirodela</taxon>
    </lineage>
</organism>
<name>A0A7I8KVX9_SPIIN</name>
<dbReference type="EMBL" id="LR746272">
    <property type="protein sequence ID" value="CAA7401496.1"/>
    <property type="molecule type" value="Genomic_DNA"/>
</dbReference>
<protein>
    <submittedName>
        <fullName evidence="2">Uncharacterized protein</fullName>
    </submittedName>
</protein>
<reference evidence="2" key="1">
    <citation type="submission" date="2020-02" db="EMBL/GenBank/DDBJ databases">
        <authorList>
            <person name="Scholz U."/>
            <person name="Mascher M."/>
            <person name="Fiebig A."/>
        </authorList>
    </citation>
    <scope>NUCLEOTIDE SEQUENCE</scope>
</reference>
<proteinExistence type="predicted"/>
<evidence type="ECO:0000256" key="1">
    <source>
        <dbReference type="SAM" id="MobiDB-lite"/>
    </source>
</evidence>